<proteinExistence type="inferred from homology"/>
<dbReference type="Gene3D" id="3.30.1510.10">
    <property type="entry name" value="Domain 2, N(10)-formyltetrahydrofolate synthetase"/>
    <property type="match status" value="1"/>
</dbReference>
<dbReference type="NCBIfam" id="NF010030">
    <property type="entry name" value="PRK13505.1"/>
    <property type="match status" value="1"/>
</dbReference>
<comment type="pathway">
    <text evidence="1 8">One-carbon metabolism; tetrahydrofolate interconversion.</text>
</comment>
<evidence type="ECO:0000313" key="10">
    <source>
        <dbReference type="Proteomes" id="UP000348942"/>
    </source>
</evidence>
<dbReference type="InterPro" id="IPR020628">
    <property type="entry name" value="Formate_THF_ligase_CS"/>
</dbReference>
<evidence type="ECO:0000256" key="4">
    <source>
        <dbReference type="ARBA" id="ARBA00022741"/>
    </source>
</evidence>
<dbReference type="FunFam" id="3.30.1510.10:FF:000001">
    <property type="entry name" value="Formate--tetrahydrofolate ligase"/>
    <property type="match status" value="1"/>
</dbReference>
<dbReference type="NCBIfam" id="NF010031">
    <property type="entry name" value="PRK13506.1"/>
    <property type="match status" value="1"/>
</dbReference>
<dbReference type="Gene3D" id="3.40.50.300">
    <property type="entry name" value="P-loop containing nucleotide triphosphate hydrolases"/>
    <property type="match status" value="1"/>
</dbReference>
<evidence type="ECO:0000256" key="7">
    <source>
        <dbReference type="ARBA" id="ARBA00061363"/>
    </source>
</evidence>
<gene>
    <name evidence="8" type="primary">fhs</name>
    <name evidence="9" type="ORF">GFB47_15030</name>
</gene>
<reference evidence="9 10" key="1">
    <citation type="submission" date="2019-10" db="EMBL/GenBank/DDBJ databases">
        <title>Vibrio sp. nov., isolated from Coralline algae surface.</title>
        <authorList>
            <person name="Geng Y."/>
            <person name="Zhang X."/>
        </authorList>
    </citation>
    <scope>NUCLEOTIDE SEQUENCE [LARGE SCALE GENOMIC DNA]</scope>
    <source>
        <strain evidence="9 10">SM1977</strain>
    </source>
</reference>
<evidence type="ECO:0000256" key="3">
    <source>
        <dbReference type="ARBA" id="ARBA00022598"/>
    </source>
</evidence>
<evidence type="ECO:0000256" key="8">
    <source>
        <dbReference type="HAMAP-Rule" id="MF_01543"/>
    </source>
</evidence>
<keyword evidence="2 8" id="KW-0554">One-carbon metabolism</keyword>
<keyword evidence="3 8" id="KW-0436">Ligase</keyword>
<dbReference type="FunFam" id="3.10.410.10:FF:000001">
    <property type="entry name" value="Putative formate--tetrahydrofolate ligase"/>
    <property type="match status" value="1"/>
</dbReference>
<dbReference type="EC" id="6.3.4.3" evidence="8"/>
<dbReference type="Gene3D" id="3.10.410.10">
    <property type="entry name" value="Formyltetrahydrofolate synthetase, domain 3"/>
    <property type="match status" value="1"/>
</dbReference>
<keyword evidence="10" id="KW-1185">Reference proteome</keyword>
<accession>A0A5Q0TKS9</accession>
<evidence type="ECO:0000256" key="2">
    <source>
        <dbReference type="ARBA" id="ARBA00022563"/>
    </source>
</evidence>
<dbReference type="CDD" id="cd00477">
    <property type="entry name" value="FTHFS"/>
    <property type="match status" value="1"/>
</dbReference>
<comment type="catalytic activity">
    <reaction evidence="6 8">
        <text>(6S)-5,6,7,8-tetrahydrofolate + formate + ATP = (6R)-10-formyltetrahydrofolate + ADP + phosphate</text>
        <dbReference type="Rhea" id="RHEA:20221"/>
        <dbReference type="ChEBI" id="CHEBI:15740"/>
        <dbReference type="ChEBI" id="CHEBI:30616"/>
        <dbReference type="ChEBI" id="CHEBI:43474"/>
        <dbReference type="ChEBI" id="CHEBI:57453"/>
        <dbReference type="ChEBI" id="CHEBI:195366"/>
        <dbReference type="ChEBI" id="CHEBI:456216"/>
        <dbReference type="EC" id="6.3.4.3"/>
    </reaction>
</comment>
<sequence length="598" mass="63902">MLSDIEICRITPLTPIDTIATQLGLHTDEYQSQGAYKAKVSLNSLKRIHSQPTGKLVVVTAITPTPLGEGKTVTAVALAQGLALSLAKNSSATHHLASKNNKHSVMACIRQPSMGPVFGVKGGAAGGGYSQVAPMEELNLHLTGDIHAVTAAHNLASAAIDARIYHEQRLGYEHFEQRTEMKALRIDASKVVWKRVIDHNDRALRMITVGKNEADKTINGFEREDGFDISAASELMAILSLADSLADLRQRIGRIVVAYDIENNPITTEDLQVAGAMTVTMKNAIEPTLMQTLEGVPTLIHAGPFANIAHGNSSIIADNIATKLADYTVTEGGFGSDMGFEKACNIKAQASNKAPDCAVIVATLRALKANSGLYDLRPGQAIPESILAPNSEALVAGFENLKWHIDNVNKYGVPAVVAINRFPQDTQEEIDQLIQLVEALPNNVSIALSEGFVKGGKGALELAQKVVVQCQTPPHFQPLYSLNDSIEHKLQAVALKGYGASSVTLSAKAQQQMLQFTQQGFDKLAVCMAKTPLSITTDGGSKGAPQDFDVPIRELKLCAGAGFIYALCGNVMTMPGLPEKPAFMNLDIDKNGEIVGLS</sequence>
<dbReference type="GO" id="GO:0035999">
    <property type="term" value="P:tetrahydrofolate interconversion"/>
    <property type="evidence" value="ECO:0007669"/>
    <property type="project" value="UniProtKB-UniRule"/>
</dbReference>
<dbReference type="InterPro" id="IPR000559">
    <property type="entry name" value="Formate_THF_ligase"/>
</dbReference>
<evidence type="ECO:0000313" key="9">
    <source>
        <dbReference type="EMBL" id="QGA66705.1"/>
    </source>
</evidence>
<name>A0A5Q0TKS9_9VIBR</name>
<dbReference type="AlphaFoldDB" id="A0A5Q0TKS9"/>
<dbReference type="Proteomes" id="UP000348942">
    <property type="component" value="Chromosome 2"/>
</dbReference>
<dbReference type="RefSeq" id="WP_153448838.1">
    <property type="nucleotide sequence ID" value="NZ_CP045700.1"/>
</dbReference>
<protein>
    <recommendedName>
        <fullName evidence="8">Formate--tetrahydrofolate ligase</fullName>
        <ecNumber evidence="8">6.3.4.3</ecNumber>
    </recommendedName>
    <alternativeName>
        <fullName evidence="8">Formyltetrahydrofolate synthetase</fullName>
        <shortName evidence="8">FHS</shortName>
        <shortName evidence="8">FTHFS</shortName>
    </alternativeName>
</protein>
<dbReference type="InterPro" id="IPR027417">
    <property type="entry name" value="P-loop_NTPase"/>
</dbReference>
<evidence type="ECO:0000256" key="1">
    <source>
        <dbReference type="ARBA" id="ARBA00004777"/>
    </source>
</evidence>
<evidence type="ECO:0000256" key="6">
    <source>
        <dbReference type="ARBA" id="ARBA00049033"/>
    </source>
</evidence>
<dbReference type="EMBL" id="CP045700">
    <property type="protein sequence ID" value="QGA66705.1"/>
    <property type="molecule type" value="Genomic_DNA"/>
</dbReference>
<dbReference type="SUPFAM" id="SSF52540">
    <property type="entry name" value="P-loop containing nucleoside triphosphate hydrolases"/>
    <property type="match status" value="1"/>
</dbReference>
<dbReference type="Pfam" id="PF01268">
    <property type="entry name" value="FTHFS"/>
    <property type="match status" value="1"/>
</dbReference>
<dbReference type="PROSITE" id="PS00722">
    <property type="entry name" value="FTHFS_2"/>
    <property type="match status" value="1"/>
</dbReference>
<dbReference type="GO" id="GO:0004329">
    <property type="term" value="F:formate-tetrahydrofolate ligase activity"/>
    <property type="evidence" value="ECO:0007669"/>
    <property type="project" value="UniProtKB-UniRule"/>
</dbReference>
<dbReference type="HAMAP" id="MF_01543">
    <property type="entry name" value="FTHFS"/>
    <property type="match status" value="1"/>
</dbReference>
<dbReference type="PROSITE" id="PS00721">
    <property type="entry name" value="FTHFS_1"/>
    <property type="match status" value="1"/>
</dbReference>
<feature type="binding site" evidence="8">
    <location>
        <begin position="65"/>
        <end position="72"/>
    </location>
    <ligand>
        <name>ATP</name>
        <dbReference type="ChEBI" id="CHEBI:30616"/>
    </ligand>
</feature>
<comment type="similarity">
    <text evidence="7 8">Belongs to the formate--tetrahydrofolate ligase family.</text>
</comment>
<organism evidence="9 10">
    <name type="scientific">Vibrio algicola</name>
    <dbReference type="NCBI Taxonomy" id="2662262"/>
    <lineage>
        <taxon>Bacteria</taxon>
        <taxon>Pseudomonadati</taxon>
        <taxon>Pseudomonadota</taxon>
        <taxon>Gammaproteobacteria</taxon>
        <taxon>Vibrionales</taxon>
        <taxon>Vibrionaceae</taxon>
        <taxon>Vibrio</taxon>
    </lineage>
</organism>
<dbReference type="UniPathway" id="UPA00193"/>
<evidence type="ECO:0000256" key="5">
    <source>
        <dbReference type="ARBA" id="ARBA00022840"/>
    </source>
</evidence>
<keyword evidence="4 8" id="KW-0547">Nucleotide-binding</keyword>
<dbReference type="GO" id="GO:0005524">
    <property type="term" value="F:ATP binding"/>
    <property type="evidence" value="ECO:0007669"/>
    <property type="project" value="UniProtKB-UniRule"/>
</dbReference>
<keyword evidence="5 8" id="KW-0067">ATP-binding</keyword>